<dbReference type="AlphaFoldDB" id="A0A1F4ST49"/>
<dbReference type="PROSITE" id="PS51272">
    <property type="entry name" value="SLH"/>
    <property type="match status" value="3"/>
</dbReference>
<dbReference type="STRING" id="1802579.A2310_00555"/>
<comment type="caution">
    <text evidence="2">The sequence shown here is derived from an EMBL/GenBank/DDBJ whole genome shotgun (WGS) entry which is preliminary data.</text>
</comment>
<feature type="domain" description="SLH" evidence="1">
    <location>
        <begin position="464"/>
        <end position="524"/>
    </location>
</feature>
<evidence type="ECO:0000313" key="3">
    <source>
        <dbReference type="Proteomes" id="UP000178417"/>
    </source>
</evidence>
<dbReference type="PANTHER" id="PTHR43308:SF5">
    <property type="entry name" value="S-LAYER PROTEIN _ PEPTIDOGLYCAN ENDO-BETA-N-ACETYLGLUCOSAMINIDASE"/>
    <property type="match status" value="1"/>
</dbReference>
<evidence type="ECO:0000313" key="2">
    <source>
        <dbReference type="EMBL" id="OGC22873.1"/>
    </source>
</evidence>
<evidence type="ECO:0000259" key="1">
    <source>
        <dbReference type="PROSITE" id="PS51272"/>
    </source>
</evidence>
<organism evidence="2 3">
    <name type="scientific">candidate division WOR-1 bacterium RIFOXYB2_FULL_37_13</name>
    <dbReference type="NCBI Taxonomy" id="1802579"/>
    <lineage>
        <taxon>Bacteria</taxon>
        <taxon>Bacillati</taxon>
        <taxon>Saganbacteria</taxon>
    </lineage>
</organism>
<sequence length="527" mass="58126">MRKMIKKEKKKNKYMINSFQKLVAAFLFILFFGISSFAAFTEDLMKIGVGARPMGMGKAFVAVSDDGNSAFVNPAGLAELKKWQVTSMYVSLLEGDLPYTLVSGSMPFWKGTVGLGLIYTGVSDIPSPTSEGISYFNYYDKLMFLSYGAEAGFSKKLSWGANIKFFNKGFSGGVTSSGSGFGLDLGIKYKVKEWINIGANLQNILSTNLTWTTGAGDSMPLLAKFGAVAYFLNNKLSLSSDIDFSPTRKIPSPLHFGIEYLLNNYFVLRGGIDQTISSGNGLSNNPALGLTLNLANFNFDYAYHPYIDISTGISHYFSFGYSPKIEKEKPLPAPVKIKVQLKSFGDVPADYWANKEIEELATLGVITGYPDGTFKPEGTITRAELTTMLLKTGNKEEMAETPTYTDVTLEHWGSKYIEAAAKEKIVTGYPDGTFKPKNNVSRAEGIVIIARFAGLPKDSSEVSPYEDLNSTHWAYSYVMAAKNAGYLEYIKSNNFEPNNELTRAETAWIIARIKEIKNRIDILMNGK</sequence>
<dbReference type="SUPFAM" id="SSF56935">
    <property type="entry name" value="Porins"/>
    <property type="match status" value="1"/>
</dbReference>
<gene>
    <name evidence="2" type="ORF">A2310_00555</name>
</gene>
<dbReference type="Pfam" id="PF00395">
    <property type="entry name" value="SLH"/>
    <property type="match status" value="3"/>
</dbReference>
<name>A0A1F4ST49_UNCSA</name>
<proteinExistence type="predicted"/>
<dbReference type="Gene3D" id="2.40.160.60">
    <property type="entry name" value="Outer membrane protein transport protein (OMPP1/FadL/TodX)"/>
    <property type="match status" value="1"/>
</dbReference>
<dbReference type="PANTHER" id="PTHR43308">
    <property type="entry name" value="OUTER MEMBRANE PROTEIN ALPHA-RELATED"/>
    <property type="match status" value="1"/>
</dbReference>
<dbReference type="InterPro" id="IPR001119">
    <property type="entry name" value="SLH_dom"/>
</dbReference>
<dbReference type="NCBIfam" id="NF033709">
    <property type="entry name" value="PorV_fam"/>
    <property type="match status" value="1"/>
</dbReference>
<accession>A0A1F4ST49</accession>
<feature type="domain" description="SLH" evidence="1">
    <location>
        <begin position="400"/>
        <end position="463"/>
    </location>
</feature>
<feature type="domain" description="SLH" evidence="1">
    <location>
        <begin position="340"/>
        <end position="399"/>
    </location>
</feature>
<dbReference type="EMBL" id="MEUB01000024">
    <property type="protein sequence ID" value="OGC22873.1"/>
    <property type="molecule type" value="Genomic_DNA"/>
</dbReference>
<dbReference type="InterPro" id="IPR051465">
    <property type="entry name" value="Cell_Envelope_Struct_Comp"/>
</dbReference>
<dbReference type="Proteomes" id="UP000178417">
    <property type="component" value="Unassembled WGS sequence"/>
</dbReference>
<reference evidence="2 3" key="1">
    <citation type="journal article" date="2016" name="Nat. Commun.">
        <title>Thousands of microbial genomes shed light on interconnected biogeochemical processes in an aquifer system.</title>
        <authorList>
            <person name="Anantharaman K."/>
            <person name="Brown C.T."/>
            <person name="Hug L.A."/>
            <person name="Sharon I."/>
            <person name="Castelle C.J."/>
            <person name="Probst A.J."/>
            <person name="Thomas B.C."/>
            <person name="Singh A."/>
            <person name="Wilkins M.J."/>
            <person name="Karaoz U."/>
            <person name="Brodie E.L."/>
            <person name="Williams K.H."/>
            <person name="Hubbard S.S."/>
            <person name="Banfield J.F."/>
        </authorList>
    </citation>
    <scope>NUCLEOTIDE SEQUENCE [LARGE SCALE GENOMIC DNA]</scope>
</reference>
<protein>
    <recommendedName>
        <fullName evidence="1">SLH domain-containing protein</fullName>
    </recommendedName>
</protein>